<gene>
    <name evidence="8" type="ORF">CTRG_03738</name>
</gene>
<comment type="subcellular location">
    <subcellularLocation>
        <location evidence="1 6">Nucleus</location>
    </subcellularLocation>
</comment>
<dbReference type="GO" id="GO:1990414">
    <property type="term" value="P:replication-born double-strand break repair via sister chromatid exchange"/>
    <property type="evidence" value="ECO:0007669"/>
    <property type="project" value="TreeGrafter"/>
</dbReference>
<dbReference type="InterPro" id="IPR033031">
    <property type="entry name" value="Scc2/Nipped-B"/>
</dbReference>
<dbReference type="PANTHER" id="PTHR21704:SF18">
    <property type="entry name" value="NIPPED-B-LIKE PROTEIN"/>
    <property type="match status" value="1"/>
</dbReference>
<comment type="similarity">
    <text evidence="2 6">Belongs to the SCC2/Nipped-B family.</text>
</comment>
<dbReference type="AlphaFoldDB" id="C5MDI6"/>
<dbReference type="HOGENOM" id="CLU_004334_0_0_1"/>
<dbReference type="GeneID" id="8298830"/>
<evidence type="ECO:0000259" key="7">
    <source>
        <dbReference type="Pfam" id="PF12830"/>
    </source>
</evidence>
<evidence type="ECO:0000256" key="6">
    <source>
        <dbReference type="RuleBase" id="RU364107"/>
    </source>
</evidence>
<protein>
    <recommendedName>
        <fullName evidence="6">Sister chromatid cohesion protein</fullName>
    </recommendedName>
</protein>
<evidence type="ECO:0000256" key="5">
    <source>
        <dbReference type="ARBA" id="ARBA00023306"/>
    </source>
</evidence>
<dbReference type="VEuPathDB" id="FungiDB:CTRG_03738"/>
<dbReference type="Gene3D" id="1.25.10.10">
    <property type="entry name" value="Leucine-rich Repeat Variant"/>
    <property type="match status" value="1"/>
</dbReference>
<dbReference type="GO" id="GO:0003682">
    <property type="term" value="F:chromatin binding"/>
    <property type="evidence" value="ECO:0007669"/>
    <property type="project" value="TreeGrafter"/>
</dbReference>
<dbReference type="RefSeq" id="XP_002549441.1">
    <property type="nucleotide sequence ID" value="XM_002549395.1"/>
</dbReference>
<dbReference type="KEGG" id="ctp:CTRG_03738"/>
<dbReference type="GO" id="GO:0090694">
    <property type="term" value="C:Scc2-Scc4 cohesin loading complex"/>
    <property type="evidence" value="ECO:0007669"/>
    <property type="project" value="TreeGrafter"/>
</dbReference>
<dbReference type="EMBL" id="GG692399">
    <property type="protein sequence ID" value="EER32067.1"/>
    <property type="molecule type" value="Genomic_DNA"/>
</dbReference>
<evidence type="ECO:0000256" key="2">
    <source>
        <dbReference type="ARBA" id="ARBA00009252"/>
    </source>
</evidence>
<dbReference type="SUPFAM" id="SSF48371">
    <property type="entry name" value="ARM repeat"/>
    <property type="match status" value="1"/>
</dbReference>
<dbReference type="STRING" id="294747.C5MDI6"/>
<organism evidence="8 9">
    <name type="scientific">Candida tropicalis (strain ATCC MYA-3404 / T1)</name>
    <name type="common">Yeast</name>
    <dbReference type="NCBI Taxonomy" id="294747"/>
    <lineage>
        <taxon>Eukaryota</taxon>
        <taxon>Fungi</taxon>
        <taxon>Dikarya</taxon>
        <taxon>Ascomycota</taxon>
        <taxon>Saccharomycotina</taxon>
        <taxon>Pichiomycetes</taxon>
        <taxon>Debaryomycetaceae</taxon>
        <taxon>Candida/Lodderomyces clade</taxon>
        <taxon>Candida</taxon>
    </lineage>
</organism>
<keyword evidence="3 6" id="KW-0677">Repeat</keyword>
<dbReference type="InterPro" id="IPR024986">
    <property type="entry name" value="Nipped-B_C"/>
</dbReference>
<evidence type="ECO:0000256" key="4">
    <source>
        <dbReference type="ARBA" id="ARBA00023242"/>
    </source>
</evidence>
<dbReference type="Proteomes" id="UP000002037">
    <property type="component" value="Unassembled WGS sequence"/>
</dbReference>
<accession>C5MDI6</accession>
<reference evidence="8 9" key="1">
    <citation type="journal article" date="2009" name="Nature">
        <title>Evolution of pathogenicity and sexual reproduction in eight Candida genomes.</title>
        <authorList>
            <person name="Butler G."/>
            <person name="Rasmussen M.D."/>
            <person name="Lin M.F."/>
            <person name="Santos M.A."/>
            <person name="Sakthikumar S."/>
            <person name="Munro C.A."/>
            <person name="Rheinbay E."/>
            <person name="Grabherr M."/>
            <person name="Forche A."/>
            <person name="Reedy J.L."/>
            <person name="Agrafioti I."/>
            <person name="Arnaud M.B."/>
            <person name="Bates S."/>
            <person name="Brown A.J."/>
            <person name="Brunke S."/>
            <person name="Costanzo M.C."/>
            <person name="Fitzpatrick D.A."/>
            <person name="de Groot P.W."/>
            <person name="Harris D."/>
            <person name="Hoyer L.L."/>
            <person name="Hube B."/>
            <person name="Klis F.M."/>
            <person name="Kodira C."/>
            <person name="Lennard N."/>
            <person name="Logue M.E."/>
            <person name="Martin R."/>
            <person name="Neiman A.M."/>
            <person name="Nikolaou E."/>
            <person name="Quail M.A."/>
            <person name="Quinn J."/>
            <person name="Santos M.C."/>
            <person name="Schmitzberger F.F."/>
            <person name="Sherlock G."/>
            <person name="Shah P."/>
            <person name="Silverstein K.A."/>
            <person name="Skrzypek M.S."/>
            <person name="Soll D."/>
            <person name="Staggs R."/>
            <person name="Stansfield I."/>
            <person name="Stumpf M.P."/>
            <person name="Sudbery P.E."/>
            <person name="Srikantha T."/>
            <person name="Zeng Q."/>
            <person name="Berman J."/>
            <person name="Berriman M."/>
            <person name="Heitman J."/>
            <person name="Gow N.A."/>
            <person name="Lorenz M.C."/>
            <person name="Birren B.W."/>
            <person name="Kellis M."/>
            <person name="Cuomo C.A."/>
        </authorList>
    </citation>
    <scope>NUCLEOTIDE SEQUENCE [LARGE SCALE GENOMIC DNA]</scope>
    <source>
        <strain evidence="9">ATCC MYA-3404 / T1</strain>
    </source>
</reference>
<sequence length="1083" mass="122955">MNECAKYRNLCRSYLVDTMDILNKAGLSDLQNIQENLHHVQGCLVASSCIIWIMSDNIGSNSLLVGEYVVEIANLVYLIVNSVLVSVLDVQNKDNVLDIAWVTRIVSEVASLLKQLGRLNSKLSLEEEALTKLELTCIQLIFEETFTHGRLTLFPIDPLRYSAALFIIDVYEFSTTQRSFLLNELIVNFLRLPVKKMDVRNYQIERGNKIMLYSMICIRICQVKDGTAERLSSGLIQRVVEKFDSTSKSLFEYLIEDLNLMLPYPEWAGSLLLLKVLVEQVLDTLLTKENAPPTEVYFLDVLGNTCKNVLVLKNSTSVTDKAEVLLDCSRYGGSRESEYMEELLSEHNTDKFCYTLQLLKELDGFCSVFLTSLVHFLESPKIKIKTKTVKILAMLSEYHPSLLSSTALQQSLSARLCDEATSVRDAVYEFLGKYIRSHPYEADKYCSQLCNALSDEGISVRKKAIRLSKDIYPMFGTEAKISIGTRLLKRLNDEEDNIKNESVYMMMECWITPLGNSDKSRLAVQELINLATSHHKTLENLELFLESYVFKKPDASKLTDCLMETLLDFVAEDSNSKEGALLLLSICSKCKPELMGQNKLIALQPYLVDENNCSTKSYRFALGVLKNVLPTVTALRPDFINPVQSFLLRKLTRFSNKELHEAVPSLWQFCKIKKDFSKMVNAAISTIKMMRKYLDNQDLKRDNRLAKLLQLLSNLINHCELEKHREAFLNANIGLKQNEPVVSLAVKYISSFCQSSNPSSVEIIAVSSLLVTCTNYPRILMSPPVLAIFDDALSCSTPEMIKSVIQSMIVFLREKDRPTSSSKSSLEDIIDDACPGIVQRYINRILLLSLSDKGEYSYLPFQFVQVALELGFANPKICMPTVMALEASPVVIIQSSAINMHKELFEKHESLVDSSYQEGIRLAFDNQLMSVSFFKVVHEIVQVSRSSRNRFIQAICKSMSLDKISFLLFCIERVSMMSFKSMEEILIILTELQDNVHSVDPDSIEYNHALAACAMIELYRHLTSVYKISDDQVESFGTGAFEVDQKHTPKEVRHAALSLEWYHRKINDASNMEQCIENIKEFT</sequence>
<dbReference type="Pfam" id="PF12830">
    <property type="entry name" value="Nipped-B_C"/>
    <property type="match status" value="1"/>
</dbReference>
<evidence type="ECO:0000256" key="3">
    <source>
        <dbReference type="ARBA" id="ARBA00022737"/>
    </source>
</evidence>
<dbReference type="GO" id="GO:0071169">
    <property type="term" value="P:establishment of protein localization to chromatin"/>
    <property type="evidence" value="ECO:0007669"/>
    <property type="project" value="TreeGrafter"/>
</dbReference>
<proteinExistence type="inferred from homology"/>
<keyword evidence="5 6" id="KW-0131">Cell cycle</keyword>
<feature type="domain" description="Sister chromatid cohesion C-terminal" evidence="7">
    <location>
        <begin position="834"/>
        <end position="993"/>
    </location>
</feature>
<dbReference type="OrthoDB" id="418242at2759"/>
<evidence type="ECO:0000256" key="1">
    <source>
        <dbReference type="ARBA" id="ARBA00004123"/>
    </source>
</evidence>
<dbReference type="Pfam" id="PF12765">
    <property type="entry name" value="Cohesin_HEAT"/>
    <property type="match status" value="1"/>
</dbReference>
<dbReference type="InterPro" id="IPR011989">
    <property type="entry name" value="ARM-like"/>
</dbReference>
<keyword evidence="9" id="KW-1185">Reference proteome</keyword>
<dbReference type="GO" id="GO:0010468">
    <property type="term" value="P:regulation of gene expression"/>
    <property type="evidence" value="ECO:0007669"/>
    <property type="project" value="InterPro"/>
</dbReference>
<evidence type="ECO:0000313" key="9">
    <source>
        <dbReference type="Proteomes" id="UP000002037"/>
    </source>
</evidence>
<dbReference type="eggNOG" id="KOG1020">
    <property type="taxonomic scope" value="Eukaryota"/>
</dbReference>
<keyword evidence="4 6" id="KW-0539">Nucleus</keyword>
<dbReference type="InterPro" id="IPR016024">
    <property type="entry name" value="ARM-type_fold"/>
</dbReference>
<evidence type="ECO:0000313" key="8">
    <source>
        <dbReference type="EMBL" id="EER32067.1"/>
    </source>
</evidence>
<dbReference type="GO" id="GO:0140588">
    <property type="term" value="P:chromatin looping"/>
    <property type="evidence" value="ECO:0007669"/>
    <property type="project" value="InterPro"/>
</dbReference>
<dbReference type="PANTHER" id="PTHR21704">
    <property type="entry name" value="NIPPED-B-LIKE PROTEIN DELANGIN SCC2-RELATED"/>
    <property type="match status" value="1"/>
</dbReference>
<dbReference type="GO" id="GO:0034087">
    <property type="term" value="P:establishment of mitotic sister chromatid cohesion"/>
    <property type="evidence" value="ECO:0007669"/>
    <property type="project" value="TreeGrafter"/>
</dbReference>
<dbReference type="InterPro" id="IPR026003">
    <property type="entry name" value="Cohesin_HEAT"/>
</dbReference>
<dbReference type="GO" id="GO:0061775">
    <property type="term" value="F:cohesin loader activity"/>
    <property type="evidence" value="ECO:0007669"/>
    <property type="project" value="InterPro"/>
</dbReference>
<name>C5MDI6_CANTT</name>